<keyword evidence="2" id="KW-1133">Transmembrane helix</keyword>
<evidence type="ECO:0000313" key="4">
    <source>
        <dbReference type="Proteomes" id="UP000011991"/>
    </source>
</evidence>
<feature type="compositionally biased region" description="Basic and acidic residues" evidence="1">
    <location>
        <begin position="497"/>
        <end position="508"/>
    </location>
</feature>
<proteinExistence type="predicted"/>
<feature type="non-terminal residue" evidence="3">
    <location>
        <position position="524"/>
    </location>
</feature>
<reference evidence="3 4" key="1">
    <citation type="journal article" date="2013" name="Mar. Genomics">
        <title>Expression of sulfatases in Rhodopirellula baltica and the diversity of sulfatases in the genus Rhodopirellula.</title>
        <authorList>
            <person name="Wegner C.E."/>
            <person name="Richter-Heitmann T."/>
            <person name="Klindworth A."/>
            <person name="Klockow C."/>
            <person name="Richter M."/>
            <person name="Achstetter T."/>
            <person name="Glockner F.O."/>
            <person name="Harder J."/>
        </authorList>
    </citation>
    <scope>NUCLEOTIDE SEQUENCE [LARGE SCALE GENOMIC DNA]</scope>
    <source>
        <strain evidence="3 4">SM1</strain>
    </source>
</reference>
<evidence type="ECO:0000256" key="2">
    <source>
        <dbReference type="SAM" id="Phobius"/>
    </source>
</evidence>
<feature type="transmembrane region" description="Helical" evidence="2">
    <location>
        <begin position="112"/>
        <end position="130"/>
    </location>
</feature>
<gene>
    <name evidence="3" type="ORF">RMSM_05516</name>
</gene>
<feature type="transmembrane region" description="Helical" evidence="2">
    <location>
        <begin position="12"/>
        <end position="35"/>
    </location>
</feature>
<name>M5RQ97_9BACT</name>
<dbReference type="PANTHER" id="PTHR23211:SF0">
    <property type="entry name" value="TRANS-GOLGI NETWORK INTEGRAL MEMBRANE PROTEIN 2"/>
    <property type="match status" value="1"/>
</dbReference>
<comment type="caution">
    <text evidence="3">The sequence shown here is derived from an EMBL/GenBank/DDBJ whole genome shotgun (WGS) entry which is preliminary data.</text>
</comment>
<evidence type="ECO:0000256" key="1">
    <source>
        <dbReference type="SAM" id="MobiDB-lite"/>
    </source>
</evidence>
<dbReference type="Proteomes" id="UP000011991">
    <property type="component" value="Unassembled WGS sequence"/>
</dbReference>
<protein>
    <submittedName>
        <fullName evidence="3">Putative membrane protein</fullName>
    </submittedName>
</protein>
<dbReference type="PANTHER" id="PTHR23211">
    <property type="entry name" value="TRANS-GOLGI NETWORK INTEGRAL MEMBRANE PROTEIN TGN38"/>
    <property type="match status" value="1"/>
</dbReference>
<evidence type="ECO:0000313" key="3">
    <source>
        <dbReference type="EMBL" id="EMI17562.1"/>
    </source>
</evidence>
<dbReference type="EMBL" id="ANOG01000782">
    <property type="protein sequence ID" value="EMI17562.1"/>
    <property type="molecule type" value="Genomic_DNA"/>
</dbReference>
<keyword evidence="2" id="KW-0472">Membrane</keyword>
<keyword evidence="4" id="KW-1185">Reference proteome</keyword>
<organism evidence="3 4">
    <name type="scientific">Rhodopirellula maiorica SM1</name>
    <dbReference type="NCBI Taxonomy" id="1265738"/>
    <lineage>
        <taxon>Bacteria</taxon>
        <taxon>Pseudomonadati</taxon>
        <taxon>Planctomycetota</taxon>
        <taxon>Planctomycetia</taxon>
        <taxon>Pirellulales</taxon>
        <taxon>Pirellulaceae</taxon>
        <taxon>Novipirellula</taxon>
    </lineage>
</organism>
<sequence length="524" mass="57861">MTLDWLFPFIDPLVRLLLTSGTLIATVITVIAIAIKPIRRSLGWHHAASAVDVGIPQLEERWSTVTSLSRRDQTGDSATAKAMAAQVTSEAIAMERIVRPHTIASPVPLRQTLVMAGVIGIILVGMIAISPRQMSILLHRFWVPTSNITATQLTSATGDLRVPRSETIQLVTKQNGLRRSTAILTLRDSEGHEQTHRLRPDQEMADQFSHPIRVDESLSYRIRSGDAQTDWHQVQAIDYPEISELLFTIEYPEYANRPSVHRDLIPRRIKVVQGSTLDLAIKPLEPLQRLSISLSAPKQSVRDADSQGQDVDESVQDLVADADGWYRFHMQLIDDVVLRPVLQSPGGLTNQRKTFCRIDVIADKAPVARVISPTDEMAVAVDETIEIEFEAHDDHGIATAELVVYDETQKDADGNPKVVAVKPIPLGEQKMQKHVMGKTQLNLKELNLLEGSEISYAVRVTDNRMVPSTDENTRDPIPPSPDLLASNRETEEPAEPTDPKPADAKASDGKNLAAQPQTTQASVA</sequence>
<feature type="compositionally biased region" description="Polar residues" evidence="1">
    <location>
        <begin position="514"/>
        <end position="524"/>
    </location>
</feature>
<feature type="region of interest" description="Disordered" evidence="1">
    <location>
        <begin position="465"/>
        <end position="524"/>
    </location>
</feature>
<dbReference type="AlphaFoldDB" id="M5RQ97"/>
<accession>M5RQ97</accession>
<keyword evidence="2" id="KW-0812">Transmembrane</keyword>